<dbReference type="KEGG" id="sspb:CP982_07860"/>
<accession>A0A5P2X0U9</accession>
<evidence type="ECO:0000259" key="1">
    <source>
        <dbReference type="Pfam" id="PF21806"/>
    </source>
</evidence>
<protein>
    <recommendedName>
        <fullName evidence="1">DUF6879 domain-containing protein</fullName>
    </recommendedName>
</protein>
<sequence length="156" mass="18107">MHLELRDSYMLEDPEFIAWQEGHRLDRSDKASWWGGWHDVVRAATGRGVAVRRLRVVSEPLHDYARYEYDLTFANLAAGEQVRWLPRREATGLLLPANDFWVFEDELLLVHHFTGEGQLAKDGREYITDAVLAEQHSEAFEAAWQRAVPHVQYHPA</sequence>
<name>A0A5P2X0U9_STRST</name>
<feature type="domain" description="DUF6879" evidence="1">
    <location>
        <begin position="1"/>
        <end position="154"/>
    </location>
</feature>
<reference evidence="2 3" key="1">
    <citation type="submission" date="2017-09" db="EMBL/GenBank/DDBJ databases">
        <authorList>
            <person name="Lee N."/>
            <person name="Cho B.-K."/>
        </authorList>
    </citation>
    <scope>NUCLEOTIDE SEQUENCE [LARGE SCALE GENOMIC DNA]</scope>
    <source>
        <strain evidence="2 3">ATCC 27465</strain>
    </source>
</reference>
<dbReference type="EMBL" id="CP023690">
    <property type="protein sequence ID" value="QEV58647.1"/>
    <property type="molecule type" value="Genomic_DNA"/>
</dbReference>
<dbReference type="InterPro" id="IPR049244">
    <property type="entry name" value="DUF6879"/>
</dbReference>
<dbReference type="OrthoDB" id="4562627at2"/>
<dbReference type="AlphaFoldDB" id="A0A5P2X0U9"/>
<dbReference type="Pfam" id="PF21806">
    <property type="entry name" value="DUF6879"/>
    <property type="match status" value="1"/>
</dbReference>
<proteinExistence type="predicted"/>
<dbReference type="Proteomes" id="UP000326505">
    <property type="component" value="Chromosome"/>
</dbReference>
<gene>
    <name evidence="2" type="ORF">CP982_07860</name>
</gene>
<evidence type="ECO:0000313" key="3">
    <source>
        <dbReference type="Proteomes" id="UP000326505"/>
    </source>
</evidence>
<evidence type="ECO:0000313" key="2">
    <source>
        <dbReference type="EMBL" id="QEV58647.1"/>
    </source>
</evidence>
<organism evidence="2 3">
    <name type="scientific">Streptomyces spectabilis</name>
    <dbReference type="NCBI Taxonomy" id="68270"/>
    <lineage>
        <taxon>Bacteria</taxon>
        <taxon>Bacillati</taxon>
        <taxon>Actinomycetota</taxon>
        <taxon>Actinomycetes</taxon>
        <taxon>Kitasatosporales</taxon>
        <taxon>Streptomycetaceae</taxon>
        <taxon>Streptomyces</taxon>
    </lineage>
</organism>